<evidence type="ECO:0000313" key="4">
    <source>
        <dbReference type="Proteomes" id="UP001415857"/>
    </source>
</evidence>
<name>A0AAP0N3G9_LIQFO</name>
<gene>
    <name evidence="3" type="ORF">L1049_001743</name>
</gene>
<sequence length="123" mass="13117">MAAILQSLLVIVLLSLIGQGMCQNCSTGDLLIQQNQTGTNVQSKPEFKVTVLNECPCLQANVKLGCDGFQTVEPIDPLALAKSGNGCLLINGSSMGPFSQVSFTYAWDTQFPFTPISSDINCN</sequence>
<evidence type="ECO:0000256" key="2">
    <source>
        <dbReference type="SAM" id="SignalP"/>
    </source>
</evidence>
<evidence type="ECO:0000256" key="1">
    <source>
        <dbReference type="ARBA" id="ARBA00022729"/>
    </source>
</evidence>
<dbReference type="PANTHER" id="PTHR33184">
    <property type="entry name" value="PROTEIN TAPETUM DETERMINANT 1-LIKE-RELATED"/>
    <property type="match status" value="1"/>
</dbReference>
<comment type="caution">
    <text evidence="3">The sequence shown here is derived from an EMBL/GenBank/DDBJ whole genome shotgun (WGS) entry which is preliminary data.</text>
</comment>
<evidence type="ECO:0008006" key="5">
    <source>
        <dbReference type="Google" id="ProtNLM"/>
    </source>
</evidence>
<dbReference type="InterPro" id="IPR040361">
    <property type="entry name" value="TPD1"/>
</dbReference>
<accession>A0AAP0N3G9</accession>
<organism evidence="3 4">
    <name type="scientific">Liquidambar formosana</name>
    <name type="common">Formosan gum</name>
    <dbReference type="NCBI Taxonomy" id="63359"/>
    <lineage>
        <taxon>Eukaryota</taxon>
        <taxon>Viridiplantae</taxon>
        <taxon>Streptophyta</taxon>
        <taxon>Embryophyta</taxon>
        <taxon>Tracheophyta</taxon>
        <taxon>Spermatophyta</taxon>
        <taxon>Magnoliopsida</taxon>
        <taxon>eudicotyledons</taxon>
        <taxon>Gunneridae</taxon>
        <taxon>Pentapetalae</taxon>
        <taxon>Saxifragales</taxon>
        <taxon>Altingiaceae</taxon>
        <taxon>Liquidambar</taxon>
    </lineage>
</organism>
<keyword evidence="1 2" id="KW-0732">Signal</keyword>
<reference evidence="3 4" key="1">
    <citation type="journal article" date="2024" name="Plant J.">
        <title>Genome sequences and population genomics reveal climatic adaptation and genomic divergence between two closely related sweetgum species.</title>
        <authorList>
            <person name="Xu W.Q."/>
            <person name="Ren C.Q."/>
            <person name="Zhang X.Y."/>
            <person name="Comes H.P."/>
            <person name="Liu X.H."/>
            <person name="Li Y.G."/>
            <person name="Kettle C.J."/>
            <person name="Jalonen R."/>
            <person name="Gaisberger H."/>
            <person name="Ma Y.Z."/>
            <person name="Qiu Y.X."/>
        </authorList>
    </citation>
    <scope>NUCLEOTIDE SEQUENCE [LARGE SCALE GENOMIC DNA]</scope>
    <source>
        <strain evidence="3">Hangzhou</strain>
    </source>
</reference>
<dbReference type="PANTHER" id="PTHR33184:SF72">
    <property type="entry name" value="BETA-1,3-N-ACETYLGLUCOSAMINYLTRANSFERASE FAMILY PROTEIN"/>
    <property type="match status" value="1"/>
</dbReference>
<dbReference type="EMBL" id="JBBPBK010000222">
    <property type="protein sequence ID" value="KAK9266133.1"/>
    <property type="molecule type" value="Genomic_DNA"/>
</dbReference>
<dbReference type="Proteomes" id="UP001415857">
    <property type="component" value="Unassembled WGS sequence"/>
</dbReference>
<dbReference type="AlphaFoldDB" id="A0AAP0N3G9"/>
<feature type="signal peptide" evidence="2">
    <location>
        <begin position="1"/>
        <end position="22"/>
    </location>
</feature>
<dbReference type="Pfam" id="PF24068">
    <property type="entry name" value="TPD1_C"/>
    <property type="match status" value="1"/>
</dbReference>
<dbReference type="GO" id="GO:0001709">
    <property type="term" value="P:cell fate determination"/>
    <property type="evidence" value="ECO:0007669"/>
    <property type="project" value="TreeGrafter"/>
</dbReference>
<proteinExistence type="predicted"/>
<feature type="chain" id="PRO_5042857478" description="Beta-1,3-N-Acetylglucosaminyltransferase family protein" evidence="2">
    <location>
        <begin position="23"/>
        <end position="123"/>
    </location>
</feature>
<keyword evidence="4" id="KW-1185">Reference proteome</keyword>
<evidence type="ECO:0000313" key="3">
    <source>
        <dbReference type="EMBL" id="KAK9266133.1"/>
    </source>
</evidence>
<protein>
    <recommendedName>
        <fullName evidence="5">Beta-1,3-N-Acetylglucosaminyltransferase family protein</fullName>
    </recommendedName>
</protein>